<dbReference type="Proteomes" id="UP001060215">
    <property type="component" value="Chromosome 3"/>
</dbReference>
<protein>
    <submittedName>
        <fullName evidence="1">Calcium-binding protein CML18</fullName>
    </submittedName>
</protein>
<sequence length="98" mass="10752">MAKGSSNDLCLRVVLSALGSNTSLKEVQEVMSEIDNNDDGFIDLHKFVDFHRGGSNDDDESSSKKLRYAFDLCDQDGNGLISAKKLHAVLKSLEEKCS</sequence>
<gene>
    <name evidence="1" type="ORF">LOK49_LG02G00170</name>
</gene>
<evidence type="ECO:0000313" key="1">
    <source>
        <dbReference type="EMBL" id="KAI8027838.1"/>
    </source>
</evidence>
<accession>A0ACC0IRY4</accession>
<reference evidence="1 2" key="1">
    <citation type="journal article" date="2022" name="Plant J.">
        <title>Chromosome-level genome of Camellia lanceoleosa provides a valuable resource for understanding genome evolution and self-incompatibility.</title>
        <authorList>
            <person name="Gong W."/>
            <person name="Xiao S."/>
            <person name="Wang L."/>
            <person name="Liao Z."/>
            <person name="Chang Y."/>
            <person name="Mo W."/>
            <person name="Hu G."/>
            <person name="Li W."/>
            <person name="Zhao G."/>
            <person name="Zhu H."/>
            <person name="Hu X."/>
            <person name="Ji K."/>
            <person name="Xiang X."/>
            <person name="Song Q."/>
            <person name="Yuan D."/>
            <person name="Jin S."/>
            <person name="Zhang L."/>
        </authorList>
    </citation>
    <scope>NUCLEOTIDE SEQUENCE [LARGE SCALE GENOMIC DNA]</scope>
    <source>
        <strain evidence="1">SQ_2022a</strain>
    </source>
</reference>
<evidence type="ECO:0000313" key="2">
    <source>
        <dbReference type="Proteomes" id="UP001060215"/>
    </source>
</evidence>
<keyword evidence="2" id="KW-1185">Reference proteome</keyword>
<proteinExistence type="predicted"/>
<dbReference type="EMBL" id="CM045760">
    <property type="protein sequence ID" value="KAI8027838.1"/>
    <property type="molecule type" value="Genomic_DNA"/>
</dbReference>
<organism evidence="1 2">
    <name type="scientific">Camellia lanceoleosa</name>
    <dbReference type="NCBI Taxonomy" id="1840588"/>
    <lineage>
        <taxon>Eukaryota</taxon>
        <taxon>Viridiplantae</taxon>
        <taxon>Streptophyta</taxon>
        <taxon>Embryophyta</taxon>
        <taxon>Tracheophyta</taxon>
        <taxon>Spermatophyta</taxon>
        <taxon>Magnoliopsida</taxon>
        <taxon>eudicotyledons</taxon>
        <taxon>Gunneridae</taxon>
        <taxon>Pentapetalae</taxon>
        <taxon>asterids</taxon>
        <taxon>Ericales</taxon>
        <taxon>Theaceae</taxon>
        <taxon>Camellia</taxon>
    </lineage>
</organism>
<name>A0ACC0IRY4_9ERIC</name>
<comment type="caution">
    <text evidence="1">The sequence shown here is derived from an EMBL/GenBank/DDBJ whole genome shotgun (WGS) entry which is preliminary data.</text>
</comment>